<name>A0AAD7EEG4_9AGAR</name>
<comment type="caution">
    <text evidence="1">The sequence shown here is derived from an EMBL/GenBank/DDBJ whole genome shotgun (WGS) entry which is preliminary data.</text>
</comment>
<accession>A0AAD7EEG4</accession>
<reference evidence="1" key="1">
    <citation type="submission" date="2023-03" db="EMBL/GenBank/DDBJ databases">
        <title>Massive genome expansion in bonnet fungi (Mycena s.s.) driven by repeated elements and novel gene families across ecological guilds.</title>
        <authorList>
            <consortium name="Lawrence Berkeley National Laboratory"/>
            <person name="Harder C.B."/>
            <person name="Miyauchi S."/>
            <person name="Viragh M."/>
            <person name="Kuo A."/>
            <person name="Thoen E."/>
            <person name="Andreopoulos B."/>
            <person name="Lu D."/>
            <person name="Skrede I."/>
            <person name="Drula E."/>
            <person name="Henrissat B."/>
            <person name="Morin E."/>
            <person name="Kohler A."/>
            <person name="Barry K."/>
            <person name="LaButti K."/>
            <person name="Morin E."/>
            <person name="Salamov A."/>
            <person name="Lipzen A."/>
            <person name="Mereny Z."/>
            <person name="Hegedus B."/>
            <person name="Baldrian P."/>
            <person name="Stursova M."/>
            <person name="Weitz H."/>
            <person name="Taylor A."/>
            <person name="Grigoriev I.V."/>
            <person name="Nagy L.G."/>
            <person name="Martin F."/>
            <person name="Kauserud H."/>
        </authorList>
    </citation>
    <scope>NUCLEOTIDE SEQUENCE</scope>
    <source>
        <strain evidence="1">CBHHK002</strain>
    </source>
</reference>
<dbReference type="EMBL" id="JARIHO010000058">
    <property type="protein sequence ID" value="KAJ7318292.1"/>
    <property type="molecule type" value="Genomic_DNA"/>
</dbReference>
<evidence type="ECO:0000313" key="2">
    <source>
        <dbReference type="Proteomes" id="UP001218218"/>
    </source>
</evidence>
<sequence>MYYGLRAVLMHTGLPRRKGIYSYVCDTVTGTWWKTVDYMITELGRFAISPHPHFHPSSPSSCSNPAPSNLIQYQVCEDQVLTDPACLHLSAGPYMLLYSYRQSEAEAA</sequence>
<keyword evidence="2" id="KW-1185">Reference proteome</keyword>
<protein>
    <recommendedName>
        <fullName evidence="3">USP domain-containing protein</fullName>
    </recommendedName>
</protein>
<organism evidence="1 2">
    <name type="scientific">Mycena albidolilacea</name>
    <dbReference type="NCBI Taxonomy" id="1033008"/>
    <lineage>
        <taxon>Eukaryota</taxon>
        <taxon>Fungi</taxon>
        <taxon>Dikarya</taxon>
        <taxon>Basidiomycota</taxon>
        <taxon>Agaricomycotina</taxon>
        <taxon>Agaricomycetes</taxon>
        <taxon>Agaricomycetidae</taxon>
        <taxon>Agaricales</taxon>
        <taxon>Marasmiineae</taxon>
        <taxon>Mycenaceae</taxon>
        <taxon>Mycena</taxon>
    </lineage>
</organism>
<proteinExistence type="predicted"/>
<evidence type="ECO:0008006" key="3">
    <source>
        <dbReference type="Google" id="ProtNLM"/>
    </source>
</evidence>
<dbReference type="AlphaFoldDB" id="A0AAD7EEG4"/>
<evidence type="ECO:0000313" key="1">
    <source>
        <dbReference type="EMBL" id="KAJ7318292.1"/>
    </source>
</evidence>
<gene>
    <name evidence="1" type="ORF">DFH08DRAFT_971366</name>
</gene>
<dbReference type="Proteomes" id="UP001218218">
    <property type="component" value="Unassembled WGS sequence"/>
</dbReference>